<evidence type="ECO:0000256" key="1">
    <source>
        <dbReference type="SAM" id="Coils"/>
    </source>
</evidence>
<feature type="compositionally biased region" description="Polar residues" evidence="2">
    <location>
        <begin position="319"/>
        <end position="329"/>
    </location>
</feature>
<dbReference type="AlphaFoldDB" id="W5JV94"/>
<protein>
    <submittedName>
        <fullName evidence="3 4">Uncharacterized protein</fullName>
    </submittedName>
</protein>
<evidence type="ECO:0000313" key="4">
    <source>
        <dbReference type="EnsemblMetazoa" id="ADAC001323-PA"/>
    </source>
</evidence>
<gene>
    <name evidence="3" type="ORF">AND_001323</name>
</gene>
<reference evidence="3" key="2">
    <citation type="submission" date="2010-05" db="EMBL/GenBank/DDBJ databases">
        <authorList>
            <person name="Almeida L.G."/>
            <person name="Nicolas M.F."/>
            <person name="Souza R.C."/>
            <person name="Vasconcelos A.T.R."/>
        </authorList>
    </citation>
    <scope>NUCLEOTIDE SEQUENCE</scope>
</reference>
<feature type="coiled-coil region" evidence="1">
    <location>
        <begin position="185"/>
        <end position="219"/>
    </location>
</feature>
<dbReference type="HOGENOM" id="CLU_578990_0_0_1"/>
<reference evidence="3" key="3">
    <citation type="journal article" date="2013" name="Nucleic Acids Res.">
        <title>The genome of Anopheles darlingi, the main neotropical malaria vector.</title>
        <authorList>
            <person name="Marinotti O."/>
            <person name="Cerqueira G.C."/>
            <person name="de Almeida L.G."/>
            <person name="Ferro M.I."/>
            <person name="Loreto E.L."/>
            <person name="Zaha A."/>
            <person name="Teixeira S.M."/>
            <person name="Wespiser A.R."/>
            <person name="Almeida E Silva A."/>
            <person name="Schlindwein A.D."/>
            <person name="Pacheco A.C."/>
            <person name="Silva A.L."/>
            <person name="Graveley B.R."/>
            <person name="Walenz B.P."/>
            <person name="Lima Bde A."/>
            <person name="Ribeiro C.A."/>
            <person name="Nunes-Silva C.G."/>
            <person name="de Carvalho C.R."/>
            <person name="Soares C.M."/>
            <person name="de Menezes C.B."/>
            <person name="Matiolli C."/>
            <person name="Caffrey D."/>
            <person name="Araujo D.A."/>
            <person name="de Oliveira D.M."/>
            <person name="Golenbock D."/>
            <person name="Grisard E.C."/>
            <person name="Fantinatti-Garboggini F."/>
            <person name="de Carvalho F.M."/>
            <person name="Barcellos F.G."/>
            <person name="Prosdocimi F."/>
            <person name="May G."/>
            <person name="Azevedo Junior G.M."/>
            <person name="Guimaraes G.M."/>
            <person name="Goldman G.H."/>
            <person name="Padilha I.Q."/>
            <person name="Batista Jda S."/>
            <person name="Ferro J.A."/>
            <person name="Ribeiro J.M."/>
            <person name="Fietto J.L."/>
            <person name="Dabbas K.M."/>
            <person name="Cerdeira L."/>
            <person name="Agnez-Lima L.F."/>
            <person name="Brocchi M."/>
            <person name="de Carvalho M.O."/>
            <person name="Teixeira Mde M."/>
            <person name="Diniz Maia Mde M."/>
            <person name="Goldman M.H."/>
            <person name="Cruz Schneider M.P."/>
            <person name="Felipe M.S."/>
            <person name="Hungria M."/>
            <person name="Nicolas M.F."/>
            <person name="Pereira M."/>
            <person name="Montes M.A."/>
            <person name="Cantao M.E."/>
            <person name="Vincentz M."/>
            <person name="Rafael M.S."/>
            <person name="Silverman N."/>
            <person name="Stoco P.H."/>
            <person name="Souza R.C."/>
            <person name="Vicentini R."/>
            <person name="Gazzinelli R.T."/>
            <person name="Neves Rde O."/>
            <person name="Silva R."/>
            <person name="Astolfi-Filho S."/>
            <person name="Maciel T.E."/>
            <person name="Urmenyi T.P."/>
            <person name="Tadei W.P."/>
            <person name="Camargo E.P."/>
            <person name="de Vasconcelos A.T."/>
        </authorList>
    </citation>
    <scope>NUCLEOTIDE SEQUENCE</scope>
</reference>
<reference evidence="3 5" key="1">
    <citation type="journal article" date="2010" name="BMC Genomics">
        <title>Combination of measures distinguishes pre-miRNAs from other stem-loops in the genome of the newly sequenced Anopheles darlingi.</title>
        <authorList>
            <person name="Mendes N.D."/>
            <person name="Freitas A.T."/>
            <person name="Vasconcelos A.T."/>
            <person name="Sagot M.F."/>
        </authorList>
    </citation>
    <scope>NUCLEOTIDE SEQUENCE</scope>
</reference>
<name>W5JV94_ANODA</name>
<evidence type="ECO:0000256" key="2">
    <source>
        <dbReference type="SAM" id="MobiDB-lite"/>
    </source>
</evidence>
<dbReference type="EMBL" id="ADMH02000349">
    <property type="protein sequence ID" value="ETN66880.1"/>
    <property type="molecule type" value="Genomic_DNA"/>
</dbReference>
<keyword evidence="5" id="KW-1185">Reference proteome</keyword>
<feature type="compositionally biased region" description="Polar residues" evidence="2">
    <location>
        <begin position="280"/>
        <end position="300"/>
    </location>
</feature>
<feature type="region of interest" description="Disordered" evidence="2">
    <location>
        <begin position="1"/>
        <end position="40"/>
    </location>
</feature>
<reference evidence="4" key="4">
    <citation type="submission" date="2015-06" db="UniProtKB">
        <authorList>
            <consortium name="EnsemblMetazoa"/>
        </authorList>
    </citation>
    <scope>IDENTIFICATION</scope>
</reference>
<keyword evidence="1" id="KW-0175">Coiled coil</keyword>
<accession>W5JV94</accession>
<proteinExistence type="predicted"/>
<evidence type="ECO:0000313" key="5">
    <source>
        <dbReference type="Proteomes" id="UP000000673"/>
    </source>
</evidence>
<dbReference type="Proteomes" id="UP000000673">
    <property type="component" value="Unassembled WGS sequence"/>
</dbReference>
<dbReference type="VEuPathDB" id="VectorBase:ADAC001323"/>
<sequence length="472" mass="51832">MLSSSGLTNGRIVNPDKAAGETGHNKPTPPAASGKLEPGSEAKKDEIECCNCALIQRKWDEDRARHTQETVRLNEQINYLQVISFFSAAPGKAKRDVQTGVQAGSKASIPTKLTLSMLSIVPLAHLRWAHTGAPEQRHPQQLTLAGNVEMGLKQTMTEHQQRLEQKLLELSATVDVKQCLEGPLIRAQHRKLKDTRNRLKVAERDRATLRQQIADLVVDNEKKELLLQAQDTNIERVKSELHAIRRLSIRQIEYLDDDTVDDTAASHRQVTEHSYALDSPTYSAFSPETQLKSEARSSTGRLVPATNVDDDDDDVLRPETSQPVTSQPATGKIRLDGASSSTSANSLVPDGSRMPSAGVTVASDRDGERSTSASSCFVASNTWMTASMLTLYTASTWTPVPPPEATVTMARDDADDDDDDDHHHRHLIAELIDCLMHNRLMVSSSLLGAGNEGNERHHIEVIPMVAPHPKDA</sequence>
<evidence type="ECO:0000313" key="3">
    <source>
        <dbReference type="EMBL" id="ETN66880.1"/>
    </source>
</evidence>
<organism evidence="3">
    <name type="scientific">Anopheles darlingi</name>
    <name type="common">Mosquito</name>
    <dbReference type="NCBI Taxonomy" id="43151"/>
    <lineage>
        <taxon>Eukaryota</taxon>
        <taxon>Metazoa</taxon>
        <taxon>Ecdysozoa</taxon>
        <taxon>Arthropoda</taxon>
        <taxon>Hexapoda</taxon>
        <taxon>Insecta</taxon>
        <taxon>Pterygota</taxon>
        <taxon>Neoptera</taxon>
        <taxon>Endopterygota</taxon>
        <taxon>Diptera</taxon>
        <taxon>Nematocera</taxon>
        <taxon>Culicoidea</taxon>
        <taxon>Culicidae</taxon>
        <taxon>Anophelinae</taxon>
        <taxon>Anopheles</taxon>
    </lineage>
</organism>
<feature type="region of interest" description="Disordered" evidence="2">
    <location>
        <begin position="279"/>
        <end position="371"/>
    </location>
</feature>
<dbReference type="EnsemblMetazoa" id="ADAC001323-RA">
    <property type="protein sequence ID" value="ADAC001323-PA"/>
    <property type="gene ID" value="ADAC001323"/>
</dbReference>